<dbReference type="SUPFAM" id="SSF55729">
    <property type="entry name" value="Acyl-CoA N-acyltransferases (Nat)"/>
    <property type="match status" value="1"/>
</dbReference>
<evidence type="ECO:0000256" key="3">
    <source>
        <dbReference type="SAM" id="MobiDB-lite"/>
    </source>
</evidence>
<dbReference type="InterPro" id="IPR016181">
    <property type="entry name" value="Acyl_CoA_acyltransferase"/>
</dbReference>
<dbReference type="Proteomes" id="UP000695264">
    <property type="component" value="Unassembled WGS sequence"/>
</dbReference>
<dbReference type="InterPro" id="IPR056935">
    <property type="entry name" value="Rv0428c-like_C"/>
</dbReference>
<dbReference type="PROSITE" id="PS51186">
    <property type="entry name" value="GNAT"/>
    <property type="match status" value="1"/>
</dbReference>
<feature type="region of interest" description="Disordered" evidence="3">
    <location>
        <begin position="80"/>
        <end position="99"/>
    </location>
</feature>
<evidence type="ECO:0000313" key="5">
    <source>
        <dbReference type="EMBL" id="NJQ00995.1"/>
    </source>
</evidence>
<dbReference type="Gene3D" id="3.40.630.30">
    <property type="match status" value="1"/>
</dbReference>
<comment type="caution">
    <text evidence="5">The sequence shown here is derived from an EMBL/GenBank/DDBJ whole genome shotgun (WGS) entry which is preliminary data.</text>
</comment>
<gene>
    <name evidence="5" type="ORF">HCK00_10750</name>
</gene>
<dbReference type="Pfam" id="PF24553">
    <property type="entry name" value="Rv0428c_C"/>
    <property type="match status" value="1"/>
</dbReference>
<accession>A0ABX1BWX3</accession>
<evidence type="ECO:0000256" key="2">
    <source>
        <dbReference type="ARBA" id="ARBA00023315"/>
    </source>
</evidence>
<keyword evidence="1" id="KW-0808">Transferase</keyword>
<dbReference type="CDD" id="cd04301">
    <property type="entry name" value="NAT_SF"/>
    <property type="match status" value="1"/>
</dbReference>
<organism evidence="5 6">
    <name type="scientific">Streptomyces zingiberis</name>
    <dbReference type="NCBI Taxonomy" id="2053010"/>
    <lineage>
        <taxon>Bacteria</taxon>
        <taxon>Bacillati</taxon>
        <taxon>Actinomycetota</taxon>
        <taxon>Actinomycetes</taxon>
        <taxon>Kitasatosporales</taxon>
        <taxon>Streptomycetaceae</taxon>
        <taxon>Streptomyces</taxon>
    </lineage>
</organism>
<sequence>MPAAVGRCVVDGRWAGFSAVETAPELRRRGLASRVMAALADRALAEGASAAYLQVETDNEAARALYGRLGFTVHHRYHHWRAPGADGHGTGTGRPPEGP</sequence>
<evidence type="ECO:0000259" key="4">
    <source>
        <dbReference type="PROSITE" id="PS51186"/>
    </source>
</evidence>
<protein>
    <submittedName>
        <fullName evidence="5">GNAT family N-acetyltransferase</fullName>
    </submittedName>
</protein>
<name>A0ABX1BWX3_9ACTN</name>
<dbReference type="InterPro" id="IPR050832">
    <property type="entry name" value="Bact_Acetyltransf"/>
</dbReference>
<proteinExistence type="predicted"/>
<evidence type="ECO:0000256" key="1">
    <source>
        <dbReference type="ARBA" id="ARBA00022679"/>
    </source>
</evidence>
<reference evidence="5 6" key="1">
    <citation type="submission" date="2020-03" db="EMBL/GenBank/DDBJ databases">
        <title>WGS of actinomycetes isolated from Thailand.</title>
        <authorList>
            <person name="Thawai C."/>
        </authorList>
    </citation>
    <scope>NUCLEOTIDE SEQUENCE [LARGE SCALE GENOMIC DNA]</scope>
    <source>
        <strain evidence="5 6">PLAI 1-29</strain>
    </source>
</reference>
<dbReference type="PANTHER" id="PTHR43877">
    <property type="entry name" value="AMINOALKYLPHOSPHONATE N-ACETYLTRANSFERASE-RELATED-RELATED"/>
    <property type="match status" value="1"/>
</dbReference>
<dbReference type="EMBL" id="JAATEN010000006">
    <property type="protein sequence ID" value="NJQ00995.1"/>
    <property type="molecule type" value="Genomic_DNA"/>
</dbReference>
<evidence type="ECO:0000313" key="6">
    <source>
        <dbReference type="Proteomes" id="UP000695264"/>
    </source>
</evidence>
<feature type="domain" description="N-acetyltransferase" evidence="4">
    <location>
        <begin position="1"/>
        <end position="97"/>
    </location>
</feature>
<keyword evidence="2" id="KW-0012">Acyltransferase</keyword>
<dbReference type="InterPro" id="IPR000182">
    <property type="entry name" value="GNAT_dom"/>
</dbReference>
<keyword evidence="6" id="KW-1185">Reference proteome</keyword>